<name>A0A117QWG8_9ACTN</name>
<dbReference type="STRING" id="58343.AQJ46_45560"/>
<organism evidence="1 2">
    <name type="scientific">Streptomyces canus</name>
    <dbReference type="NCBI Taxonomy" id="58343"/>
    <lineage>
        <taxon>Bacteria</taxon>
        <taxon>Bacillati</taxon>
        <taxon>Actinomycetota</taxon>
        <taxon>Actinomycetes</taxon>
        <taxon>Kitasatosporales</taxon>
        <taxon>Streptomycetaceae</taxon>
        <taxon>Streptomyces</taxon>
        <taxon>Streptomyces aurantiacus group</taxon>
    </lineage>
</organism>
<reference evidence="1 2" key="1">
    <citation type="submission" date="2015-10" db="EMBL/GenBank/DDBJ databases">
        <title>Draft genome sequence of Streptomyces canus DSM 40017, type strain for the species Streptomyces canus.</title>
        <authorList>
            <person name="Ruckert C."/>
            <person name="Winkler A."/>
            <person name="Kalinowski J."/>
            <person name="Kampfer P."/>
            <person name="Glaeser S."/>
        </authorList>
    </citation>
    <scope>NUCLEOTIDE SEQUENCE [LARGE SCALE GENOMIC DNA]</scope>
    <source>
        <strain evidence="1 2">DSM 40017</strain>
    </source>
</reference>
<dbReference type="EMBL" id="LMWU01000067">
    <property type="protein sequence ID" value="KUN57795.1"/>
    <property type="molecule type" value="Genomic_DNA"/>
</dbReference>
<dbReference type="Proteomes" id="UP000053669">
    <property type="component" value="Unassembled WGS sequence"/>
</dbReference>
<dbReference type="AlphaFoldDB" id="A0A117QWG8"/>
<protein>
    <submittedName>
        <fullName evidence="1">Uncharacterized protein</fullName>
    </submittedName>
</protein>
<comment type="caution">
    <text evidence="1">The sequence shown here is derived from an EMBL/GenBank/DDBJ whole genome shotgun (WGS) entry which is preliminary data.</text>
</comment>
<proteinExistence type="predicted"/>
<evidence type="ECO:0000313" key="1">
    <source>
        <dbReference type="EMBL" id="KUN57795.1"/>
    </source>
</evidence>
<evidence type="ECO:0000313" key="2">
    <source>
        <dbReference type="Proteomes" id="UP000053669"/>
    </source>
</evidence>
<accession>A0A117QWG8</accession>
<sequence>MKVGADFDIVVLPEKQARQAVDRLAHCRPHPIGAAMARRGEWVLFLPPGSGLGAQWPPPARHFDSGTLQVPPLLTACEELRWARMGNTVHGGRAYTAPLVLHPLLPLLG</sequence>
<dbReference type="RefSeq" id="WP_059211253.1">
    <property type="nucleotide sequence ID" value="NZ_KQ948679.1"/>
</dbReference>
<gene>
    <name evidence="1" type="ORF">AQJ46_45560</name>
</gene>